<organism evidence="1 2">
    <name type="scientific">Streptomyces achmelvichensis</name>
    <dbReference type="NCBI Taxonomy" id="3134111"/>
    <lineage>
        <taxon>Bacteria</taxon>
        <taxon>Bacillati</taxon>
        <taxon>Actinomycetota</taxon>
        <taxon>Actinomycetes</taxon>
        <taxon>Kitasatosporales</taxon>
        <taxon>Streptomycetaceae</taxon>
        <taxon>Streptomyces</taxon>
    </lineage>
</organism>
<comment type="caution">
    <text evidence="1">The sequence shown here is derived from an EMBL/GenBank/DDBJ whole genome shotgun (WGS) entry which is preliminary data.</text>
</comment>
<dbReference type="EMBL" id="JBBKAJ010000022">
    <property type="protein sequence ID" value="MEJ8636450.1"/>
    <property type="molecule type" value="Genomic_DNA"/>
</dbReference>
<sequence length="361" mass="38904">MLAGLVEASTKALGGSRFSLLNVLPATVVVTTVTVLVRAGAYSPGGPVRFERVLPEGERDAVALALFGLAALLCGILVRPFETALVQLLEGYWASPSPLAPLSRAAQERHRRRRDDAKILAATPVSQPAPAGGATLRDMAHEDRRSSRARRRRARAESVRDAYPDDGRLLDENLKRGTTETDLMPTLLGNVLKRGERLAGDRYGLDMMVVFPRVYPCISERLHTALARQFELITSTASLSISFALLSLATTPLVARLDVWSAVPFAAAAVSVLAYRGAVAASHGHGRLLATVFDVHRFDLATAMHYDPGETAQEQHELNVNITEFLRPGSTLPLREEPGLGGRAFKHPEVPPAGSPTTDGN</sequence>
<proteinExistence type="predicted"/>
<keyword evidence="2" id="KW-1185">Reference proteome</keyword>
<reference evidence="1" key="1">
    <citation type="submission" date="2024-03" db="EMBL/GenBank/DDBJ databases">
        <title>Novel Streptomyces species of biotechnological and ecological value are a feature of Machair soil.</title>
        <authorList>
            <person name="Prole J.R."/>
            <person name="Goodfellow M."/>
            <person name="Allenby N."/>
            <person name="Ward A.C."/>
        </authorList>
    </citation>
    <scope>NUCLEOTIDE SEQUENCE</scope>
    <source>
        <strain evidence="1">MS2.AVA.5</strain>
    </source>
</reference>
<accession>A0ACC6PYP9</accession>
<gene>
    <name evidence="1" type="ORF">WKI67_24110</name>
</gene>
<protein>
    <submittedName>
        <fullName evidence="1">Uncharacterized protein</fullName>
    </submittedName>
</protein>
<evidence type="ECO:0000313" key="1">
    <source>
        <dbReference type="EMBL" id="MEJ8636450.1"/>
    </source>
</evidence>
<evidence type="ECO:0000313" key="2">
    <source>
        <dbReference type="Proteomes" id="UP001377168"/>
    </source>
</evidence>
<name>A0ACC6PYP9_9ACTN</name>
<dbReference type="Proteomes" id="UP001377168">
    <property type="component" value="Unassembled WGS sequence"/>
</dbReference>